<dbReference type="PANTHER" id="PTHR43649:SF12">
    <property type="entry name" value="DIACETYLCHITOBIOSE BINDING PROTEIN DASA"/>
    <property type="match status" value="1"/>
</dbReference>
<gene>
    <name evidence="2" type="ORF">JCM16418_940</name>
</gene>
<sequence>MSSVKKKLGLFISVLLVVLLIVGCSKSEKEVDQKGTTDTKTPVSTTDGKPSTSEAITFKINTTDPKASWDTPISKKLTEKTGVSFEYIPIIGGTDFAQQKYDLWLASGDYPEVLSLQPRFLGKYRDAGALMPLEDLIEQYGPNIKKKFGKFYNLLKDTDGHIYSLYNVQTATETPANTQANFAIQYEVLKEAGYPEIKTLDQLYDVLFEYYKKHPTIDGQPTIPFSGIGSNFVYNNPSLSAGGQPDHGNFIIDSQNQVHLNLVSDNSKKYYQFLNKLYAEHLLDKEIFTLTYDTAPSKIAQGRILAGYYPEWFLSAPESSIKSSGKLNRQYAKLPILFDANVEDHSNAFTPTWSNNNWAISKNNKHPERVIQFIDYLFTDEGQKLISWGIEGVDYEIKAGKRFRSDEIIQKMTADPDYNWKQGLGNNYNRFSFGNGAKLDDGDYATPLTKEYMIRGYDDVTKEVLAAYKKDTWADFLPPLEYVPSFLWQIPEPEGAAALSKRIQQIWDRESPKLVMSKNFDSDWENYKKLIESSGQSELEAMYTKSWKVVVDEYNKAIGQK</sequence>
<accession>W7YX21</accession>
<evidence type="ECO:0000256" key="1">
    <source>
        <dbReference type="SAM" id="MobiDB-lite"/>
    </source>
</evidence>
<keyword evidence="3" id="KW-1185">Reference proteome</keyword>
<dbReference type="InterPro" id="IPR050490">
    <property type="entry name" value="Bact_solute-bd_prot1"/>
</dbReference>
<protein>
    <submittedName>
        <fullName evidence="2">Polysaccharide ABC transporter substrate-binding protein</fullName>
    </submittedName>
</protein>
<proteinExistence type="predicted"/>
<dbReference type="PANTHER" id="PTHR43649">
    <property type="entry name" value="ARABINOSE-BINDING PROTEIN-RELATED"/>
    <property type="match status" value="1"/>
</dbReference>
<dbReference type="AlphaFoldDB" id="W7YX21"/>
<evidence type="ECO:0000313" key="3">
    <source>
        <dbReference type="Proteomes" id="UP000019364"/>
    </source>
</evidence>
<dbReference type="eggNOG" id="COG1653">
    <property type="taxonomic scope" value="Bacteria"/>
</dbReference>
<dbReference type="EMBL" id="BAVZ01000002">
    <property type="protein sequence ID" value="GAF06954.1"/>
    <property type="molecule type" value="Genomic_DNA"/>
</dbReference>
<name>W7YX21_9BACL</name>
<reference evidence="2 3" key="1">
    <citation type="journal article" date="2014" name="Genome Announc.">
        <title>Draft Genome Sequence of Paenibacillus pini JCM 16418T, Isolated from the Rhizosphere of Pine Tree.</title>
        <authorList>
            <person name="Yuki M."/>
            <person name="Oshima K."/>
            <person name="Suda W."/>
            <person name="Oshida Y."/>
            <person name="Kitamura K."/>
            <person name="Iida Y."/>
            <person name="Hattori M."/>
            <person name="Ohkuma M."/>
        </authorList>
    </citation>
    <scope>NUCLEOTIDE SEQUENCE [LARGE SCALE GENOMIC DNA]</scope>
    <source>
        <strain evidence="2 3">JCM 16418</strain>
    </source>
</reference>
<dbReference type="InterPro" id="IPR006059">
    <property type="entry name" value="SBP"/>
</dbReference>
<comment type="caution">
    <text evidence="2">The sequence shown here is derived from an EMBL/GenBank/DDBJ whole genome shotgun (WGS) entry which is preliminary data.</text>
</comment>
<dbReference type="Gene3D" id="3.40.190.10">
    <property type="entry name" value="Periplasmic binding protein-like II"/>
    <property type="match status" value="2"/>
</dbReference>
<feature type="region of interest" description="Disordered" evidence="1">
    <location>
        <begin position="31"/>
        <end position="52"/>
    </location>
</feature>
<dbReference type="SUPFAM" id="SSF53850">
    <property type="entry name" value="Periplasmic binding protein-like II"/>
    <property type="match status" value="1"/>
</dbReference>
<dbReference type="Pfam" id="PF01547">
    <property type="entry name" value="SBP_bac_1"/>
    <property type="match status" value="1"/>
</dbReference>
<evidence type="ECO:0000313" key="2">
    <source>
        <dbReference type="EMBL" id="GAF06954.1"/>
    </source>
</evidence>
<dbReference type="Proteomes" id="UP000019364">
    <property type="component" value="Unassembled WGS sequence"/>
</dbReference>
<dbReference type="PROSITE" id="PS51257">
    <property type="entry name" value="PROKAR_LIPOPROTEIN"/>
    <property type="match status" value="1"/>
</dbReference>
<dbReference type="STRING" id="1236976.JCM16418_940"/>
<organism evidence="2 3">
    <name type="scientific">Paenibacillus pini JCM 16418</name>
    <dbReference type="NCBI Taxonomy" id="1236976"/>
    <lineage>
        <taxon>Bacteria</taxon>
        <taxon>Bacillati</taxon>
        <taxon>Bacillota</taxon>
        <taxon>Bacilli</taxon>
        <taxon>Bacillales</taxon>
        <taxon>Paenibacillaceae</taxon>
        <taxon>Paenibacillus</taxon>
    </lineage>
</organism>